<dbReference type="EMBL" id="ACLF03000004">
    <property type="protein sequence ID" value="EFQ83523.1"/>
    <property type="molecule type" value="Genomic_DNA"/>
</dbReference>
<dbReference type="PROSITE" id="PS00552">
    <property type="entry name" value="HTH_MERR_1"/>
    <property type="match status" value="1"/>
</dbReference>
<accession>E2SAX7</accession>
<sequence>MQIGEVAERTGLSLRTIRFYEEAGLVLPVARTDGGFRLYTDVSVERLELIKRVKPLGYSVEEIAEFLDLLDAAAVGAGREELDRLATIHDDLKDRISALLAKVERAKVLADEVGEVLRSAGQ</sequence>
<dbReference type="GO" id="GO:0003700">
    <property type="term" value="F:DNA-binding transcription factor activity"/>
    <property type="evidence" value="ECO:0007669"/>
    <property type="project" value="InterPro"/>
</dbReference>
<dbReference type="PANTHER" id="PTHR30204">
    <property type="entry name" value="REDOX-CYCLING DRUG-SENSING TRANSCRIPTIONAL ACTIVATOR SOXR"/>
    <property type="match status" value="1"/>
</dbReference>
<evidence type="ECO:0000259" key="2">
    <source>
        <dbReference type="PROSITE" id="PS50937"/>
    </source>
</evidence>
<dbReference type="Gene3D" id="1.10.1660.10">
    <property type="match status" value="1"/>
</dbReference>
<dbReference type="InterPro" id="IPR047057">
    <property type="entry name" value="MerR_fam"/>
</dbReference>
<dbReference type="PANTHER" id="PTHR30204:SF93">
    <property type="entry name" value="HTH MERR-TYPE DOMAIN-CONTAINING PROTEIN"/>
    <property type="match status" value="1"/>
</dbReference>
<dbReference type="InterPro" id="IPR000551">
    <property type="entry name" value="MerR-type_HTH_dom"/>
</dbReference>
<dbReference type="AlphaFoldDB" id="E2SAX7"/>
<keyword evidence="1" id="KW-0238">DNA-binding</keyword>
<name>E2SAX7_9ACTN</name>
<proteinExistence type="predicted"/>
<dbReference type="PROSITE" id="PS50937">
    <property type="entry name" value="HTH_MERR_2"/>
    <property type="match status" value="1"/>
</dbReference>
<evidence type="ECO:0000256" key="1">
    <source>
        <dbReference type="ARBA" id="ARBA00023125"/>
    </source>
</evidence>
<dbReference type="GO" id="GO:0003677">
    <property type="term" value="F:DNA binding"/>
    <property type="evidence" value="ECO:0007669"/>
    <property type="project" value="UniProtKB-KW"/>
</dbReference>
<gene>
    <name evidence="3" type="ORF">HMPREF0063_11185</name>
</gene>
<dbReference type="Proteomes" id="UP000003111">
    <property type="component" value="Unassembled WGS sequence"/>
</dbReference>
<dbReference type="PRINTS" id="PR00040">
    <property type="entry name" value="HTHMERR"/>
</dbReference>
<dbReference type="SMART" id="SM00422">
    <property type="entry name" value="HTH_MERR"/>
    <property type="match status" value="1"/>
</dbReference>
<evidence type="ECO:0000313" key="3">
    <source>
        <dbReference type="EMBL" id="EFQ83523.1"/>
    </source>
</evidence>
<dbReference type="SUPFAM" id="SSF46955">
    <property type="entry name" value="Putative DNA-binding domain"/>
    <property type="match status" value="1"/>
</dbReference>
<evidence type="ECO:0000313" key="4">
    <source>
        <dbReference type="Proteomes" id="UP000003111"/>
    </source>
</evidence>
<dbReference type="STRING" id="585531.HMPREF0063_11185"/>
<organism evidence="3 4">
    <name type="scientific">Aeromicrobium marinum DSM 15272</name>
    <dbReference type="NCBI Taxonomy" id="585531"/>
    <lineage>
        <taxon>Bacteria</taxon>
        <taxon>Bacillati</taxon>
        <taxon>Actinomycetota</taxon>
        <taxon>Actinomycetes</taxon>
        <taxon>Propionibacteriales</taxon>
        <taxon>Nocardioidaceae</taxon>
        <taxon>Aeromicrobium</taxon>
    </lineage>
</organism>
<dbReference type="HOGENOM" id="CLU_060077_2_1_11"/>
<dbReference type="Pfam" id="PF13411">
    <property type="entry name" value="MerR_1"/>
    <property type="match status" value="1"/>
</dbReference>
<keyword evidence="4" id="KW-1185">Reference proteome</keyword>
<dbReference type="eggNOG" id="COG0789">
    <property type="taxonomic scope" value="Bacteria"/>
</dbReference>
<reference evidence="3" key="1">
    <citation type="submission" date="2010-08" db="EMBL/GenBank/DDBJ databases">
        <authorList>
            <person name="Muzny D."/>
            <person name="Qin X."/>
            <person name="Buhay C."/>
            <person name="Dugan-Rocha S."/>
            <person name="Ding Y."/>
            <person name="Chen G."/>
            <person name="Hawes A."/>
            <person name="Holder M."/>
            <person name="Jhangiani S."/>
            <person name="Johnson A."/>
            <person name="Khan Z."/>
            <person name="Li Z."/>
            <person name="Liu W."/>
            <person name="Liu X."/>
            <person name="Perez L."/>
            <person name="Shen H."/>
            <person name="Wang Q."/>
            <person name="Watt J."/>
            <person name="Xi L."/>
            <person name="Xin Y."/>
            <person name="Zhou J."/>
            <person name="Deng J."/>
            <person name="Jiang H."/>
            <person name="Liu Y."/>
            <person name="Qu J."/>
            <person name="Song X.-Z."/>
            <person name="Zhang L."/>
            <person name="Villasana D."/>
            <person name="Johnson A."/>
            <person name="Liu J."/>
            <person name="Liyanage D."/>
            <person name="Lorensuhewa L."/>
            <person name="Robinson T."/>
            <person name="Song A."/>
            <person name="Song B.-B."/>
            <person name="Dinh H."/>
            <person name="Thornton R."/>
            <person name="Coyle M."/>
            <person name="Francisco L."/>
            <person name="Jackson L."/>
            <person name="Javaid M."/>
            <person name="Korchina V."/>
            <person name="Kovar C."/>
            <person name="Mata R."/>
            <person name="Mathew T."/>
            <person name="Ngo R."/>
            <person name="Nguyen L."/>
            <person name="Nguyen N."/>
            <person name="Okwuonu G."/>
            <person name="Ongeri F."/>
            <person name="Pham C."/>
            <person name="Simmons D."/>
            <person name="Wilczek-Boney K."/>
            <person name="Hale W."/>
            <person name="Jakkamsetti A."/>
            <person name="Pham P."/>
            <person name="Ruth R."/>
            <person name="San Lucas F."/>
            <person name="Warren J."/>
            <person name="Zhang J."/>
            <person name="Zhao Z."/>
            <person name="Zhou C."/>
            <person name="Zhu D."/>
            <person name="Lee S."/>
            <person name="Bess C."/>
            <person name="Blankenburg K."/>
            <person name="Forbes L."/>
            <person name="Fu Q."/>
            <person name="Gubbala S."/>
            <person name="Hirani K."/>
            <person name="Jayaseelan J.C."/>
            <person name="Lara F."/>
            <person name="Munidasa M."/>
            <person name="Palculict T."/>
            <person name="Patil S."/>
            <person name="Pu L.-L."/>
            <person name="Saada N."/>
            <person name="Tang L."/>
            <person name="Weissenberger G."/>
            <person name="Zhu Y."/>
            <person name="Hemphill L."/>
            <person name="Shang Y."/>
            <person name="Youmans B."/>
            <person name="Ayvaz T."/>
            <person name="Ross M."/>
            <person name="Santibanez J."/>
            <person name="Aqrawi P."/>
            <person name="Gross S."/>
            <person name="Joshi V."/>
            <person name="Fowler G."/>
            <person name="Nazareth L."/>
            <person name="Reid J."/>
            <person name="Worley K."/>
            <person name="Petrosino J."/>
            <person name="Highlander S."/>
            <person name="Gibbs R."/>
        </authorList>
    </citation>
    <scope>NUCLEOTIDE SEQUENCE [LARGE SCALE GENOMIC DNA]</scope>
    <source>
        <strain evidence="3">DSM 15272</strain>
    </source>
</reference>
<dbReference type="InterPro" id="IPR009061">
    <property type="entry name" value="DNA-bd_dom_put_sf"/>
</dbReference>
<comment type="caution">
    <text evidence="3">The sequence shown here is derived from an EMBL/GenBank/DDBJ whole genome shotgun (WGS) entry which is preliminary data.</text>
</comment>
<feature type="domain" description="HTH merR-type" evidence="2">
    <location>
        <begin position="1"/>
        <end position="69"/>
    </location>
</feature>
<protein>
    <submittedName>
        <fullName evidence="3">Transcriptional regulator, MerR family</fullName>
    </submittedName>
</protein>
<dbReference type="RefSeq" id="WP_007078207.1">
    <property type="nucleotide sequence ID" value="NZ_CM001024.1"/>
</dbReference>
<dbReference type="OrthoDB" id="9809391at2"/>